<evidence type="ECO:0000313" key="2">
    <source>
        <dbReference type="EMBL" id="MBP1047338.1"/>
    </source>
</evidence>
<comment type="caution">
    <text evidence="2">The sequence shown here is derived from an EMBL/GenBank/DDBJ whole genome shotgun (WGS) entry which is preliminary data.</text>
</comment>
<keyword evidence="1" id="KW-0175">Coiled coil</keyword>
<sequence>MKQEIEKKMLDSEEAYQGNQRELEENLEIIAEEKRHFFRYLDNAAEQLRIISHRQTYEEALDLTSGFRIIEQTQEEAEHIVKKVHVSLEDKLEENQSNYRKQQDTYEEELYLLKKEENG</sequence>
<evidence type="ECO:0000313" key="3">
    <source>
        <dbReference type="Proteomes" id="UP000673375"/>
    </source>
</evidence>
<evidence type="ECO:0000256" key="1">
    <source>
        <dbReference type="SAM" id="Coils"/>
    </source>
</evidence>
<accession>A0ABS4CLJ0</accession>
<feature type="coiled-coil region" evidence="1">
    <location>
        <begin position="2"/>
        <end position="33"/>
    </location>
</feature>
<gene>
    <name evidence="2" type="ORF">I6N96_13725</name>
</gene>
<keyword evidence="3" id="KW-1185">Reference proteome</keyword>
<proteinExistence type="predicted"/>
<organism evidence="2 3">
    <name type="scientific">Enterococcus larvae</name>
    <dbReference type="NCBI Taxonomy" id="2794352"/>
    <lineage>
        <taxon>Bacteria</taxon>
        <taxon>Bacillati</taxon>
        <taxon>Bacillota</taxon>
        <taxon>Bacilli</taxon>
        <taxon>Lactobacillales</taxon>
        <taxon>Enterococcaceae</taxon>
        <taxon>Enterococcus</taxon>
    </lineage>
</organism>
<dbReference type="Proteomes" id="UP000673375">
    <property type="component" value="Unassembled WGS sequence"/>
</dbReference>
<dbReference type="RefSeq" id="WP_209558121.1">
    <property type="nucleotide sequence ID" value="NZ_JAEDXU010000007.1"/>
</dbReference>
<protein>
    <recommendedName>
        <fullName evidence="4">Flagellar FliJ protein</fullName>
    </recommendedName>
</protein>
<dbReference type="EMBL" id="JAEDXU010000007">
    <property type="protein sequence ID" value="MBP1047338.1"/>
    <property type="molecule type" value="Genomic_DNA"/>
</dbReference>
<reference evidence="2 3" key="1">
    <citation type="submission" date="2020-12" db="EMBL/GenBank/DDBJ databases">
        <title>Vagococcus allomyrinae sp. nov. and Enterococcus lavae sp. nov., isolated from the larvae of Allomyrina dichotoma.</title>
        <authorList>
            <person name="Lee S.D."/>
        </authorList>
    </citation>
    <scope>NUCLEOTIDE SEQUENCE [LARGE SCALE GENOMIC DNA]</scope>
    <source>
        <strain evidence="2 3">BWM-S5</strain>
    </source>
</reference>
<evidence type="ECO:0008006" key="4">
    <source>
        <dbReference type="Google" id="ProtNLM"/>
    </source>
</evidence>
<name>A0ABS4CLJ0_9ENTE</name>